<name>A0A4Y9ZZ90_9AGAM</name>
<dbReference type="GO" id="GO:0140907">
    <property type="term" value="F:flavin-dependent halogenase activity"/>
    <property type="evidence" value="ECO:0007669"/>
    <property type="project" value="UniProtKB-ARBA"/>
</dbReference>
<accession>A0A4Y9ZZ90</accession>
<dbReference type="OrthoDB" id="3340390at2759"/>
<dbReference type="InterPro" id="IPR036188">
    <property type="entry name" value="FAD/NAD-bd_sf"/>
</dbReference>
<dbReference type="EMBL" id="SFCI01000528">
    <property type="protein sequence ID" value="TFY79281.1"/>
    <property type="molecule type" value="Genomic_DNA"/>
</dbReference>
<comment type="similarity">
    <text evidence="1">Belongs to the flavin-dependent halogenase family.</text>
</comment>
<evidence type="ECO:0000256" key="3">
    <source>
        <dbReference type="ARBA" id="ARBA00022827"/>
    </source>
</evidence>
<keyword evidence="4" id="KW-0560">Oxidoreductase</keyword>
<comment type="caution">
    <text evidence="8">The sequence shown here is derived from an EMBL/GenBank/DDBJ whole genome shotgun (WGS) entry which is preliminary data.</text>
</comment>
<reference evidence="8 9" key="1">
    <citation type="submission" date="2019-02" db="EMBL/GenBank/DDBJ databases">
        <title>Genome sequencing of the rare red list fungi Hericium alpestre (H. flagellum).</title>
        <authorList>
            <person name="Buettner E."/>
            <person name="Kellner H."/>
        </authorList>
    </citation>
    <scope>NUCLEOTIDE SEQUENCE [LARGE SCALE GENOMIC DNA]</scope>
    <source>
        <strain evidence="8 9">DSM 108284</strain>
    </source>
</reference>
<evidence type="ECO:0000256" key="1">
    <source>
        <dbReference type="ARBA" id="ARBA00005706"/>
    </source>
</evidence>
<evidence type="ECO:0000256" key="5">
    <source>
        <dbReference type="ARBA" id="ARBA00049364"/>
    </source>
</evidence>
<gene>
    <name evidence="8" type="ORF">EWM64_g4732</name>
</gene>
<dbReference type="GO" id="GO:0044550">
    <property type="term" value="P:secondary metabolite biosynthetic process"/>
    <property type="evidence" value="ECO:0007669"/>
    <property type="project" value="UniProtKB-ARBA"/>
</dbReference>
<keyword evidence="9" id="KW-1185">Reference proteome</keyword>
<dbReference type="Pfam" id="PF01494">
    <property type="entry name" value="FAD_binding_3"/>
    <property type="match status" value="1"/>
</dbReference>
<proteinExistence type="inferred from homology"/>
<protein>
    <recommendedName>
        <fullName evidence="7">FAD-binding domain-containing protein</fullName>
    </recommendedName>
</protein>
<feature type="domain" description="FAD-binding" evidence="7">
    <location>
        <begin position="10"/>
        <end position="146"/>
    </location>
</feature>
<evidence type="ECO:0000256" key="4">
    <source>
        <dbReference type="ARBA" id="ARBA00023002"/>
    </source>
</evidence>
<evidence type="ECO:0000313" key="8">
    <source>
        <dbReference type="EMBL" id="TFY79281.1"/>
    </source>
</evidence>
<keyword evidence="2" id="KW-0285">Flavoprotein</keyword>
<dbReference type="AlphaFoldDB" id="A0A4Y9ZZ90"/>
<dbReference type="InterPro" id="IPR050816">
    <property type="entry name" value="Flavin-dep_Halogenase_NPB"/>
</dbReference>
<dbReference type="Gene3D" id="3.50.50.60">
    <property type="entry name" value="FAD/NAD(P)-binding domain"/>
    <property type="match status" value="1"/>
</dbReference>
<dbReference type="GO" id="GO:0071949">
    <property type="term" value="F:FAD binding"/>
    <property type="evidence" value="ECO:0007669"/>
    <property type="project" value="InterPro"/>
</dbReference>
<keyword evidence="3" id="KW-0274">FAD</keyword>
<dbReference type="SUPFAM" id="SSF51905">
    <property type="entry name" value="FAD/NAD(P)-binding domain"/>
    <property type="match status" value="1"/>
</dbReference>
<evidence type="ECO:0000259" key="7">
    <source>
        <dbReference type="Pfam" id="PF01494"/>
    </source>
</evidence>
<comment type="catalytic activity">
    <reaction evidence="5">
        <text>melleolide F + FADH2 + chloride + O2 = 6'-chloromelleolide F + FAD + 2 H2O + H(+)</text>
        <dbReference type="Rhea" id="RHEA:67160"/>
        <dbReference type="ChEBI" id="CHEBI:15377"/>
        <dbReference type="ChEBI" id="CHEBI:15378"/>
        <dbReference type="ChEBI" id="CHEBI:15379"/>
        <dbReference type="ChEBI" id="CHEBI:17996"/>
        <dbReference type="ChEBI" id="CHEBI:57692"/>
        <dbReference type="ChEBI" id="CHEBI:58307"/>
        <dbReference type="ChEBI" id="CHEBI:167712"/>
        <dbReference type="ChEBI" id="CHEBI:167713"/>
    </reaction>
    <physiologicalReaction direction="left-to-right" evidence="5">
        <dbReference type="Rhea" id="RHEA:67161"/>
    </physiologicalReaction>
</comment>
<dbReference type="STRING" id="135208.A0A4Y9ZZ90"/>
<dbReference type="PANTHER" id="PTHR43747">
    <property type="entry name" value="FAD-BINDING PROTEIN"/>
    <property type="match status" value="1"/>
</dbReference>
<dbReference type="Proteomes" id="UP000298061">
    <property type="component" value="Unassembled WGS sequence"/>
</dbReference>
<evidence type="ECO:0000313" key="9">
    <source>
        <dbReference type="Proteomes" id="UP000298061"/>
    </source>
</evidence>
<evidence type="ECO:0000256" key="6">
    <source>
        <dbReference type="SAM" id="MobiDB-lite"/>
    </source>
</evidence>
<sequence length="607" mass="65469">MTSPLPPSHAQVLVIGGGPSGSYAAAVLAREGFDVALFEATTFPRYHIGESMIPSVRHLLRFIGAEDKVLAHGFFEKRGAGMRFAQDKKEGYVDFLSVGPNNYVWNVVRSEFDELLLNHAASCGVKVFQATKVTAINFASASSTSSGRGRAASANWTQLRASTGGKAASGTLTFDHLADASGRAGIMSTKCLQNRKINSNLKNMAMWGYWSGCGSYHHGDPPTVAPFFQVLTDKSGWAWFIPLHDGTTSVGIVMNQIAFNLRAQDHLNQDPTAPRSKALLARYLSALDLAPEVRTYINTGVLTKGKGDKATEHINGDSSEVIPIIRTASDFSYSAASYAGEGFRISGDAGAFIDPWFSTGVHLAMTGALSAAASIATVVRGECSEAEAAAFHSQRIAVSYTRLLIVVLSTYQQMQEQNLDVISDIGEDTFDKAFEHLRPLIQGSADVGLRLFETEVQQALDFCSDMFRTAPEDRAVVQRVLNQLSEDQAAAVNATSNGDTRPEATANGLGEDGPLKAGLDVHAPIMPLAALDDLARRVHEKSQGSESSSLRLAQEEARQALAYINARRVVHKDHDSLHNLEEEELLGLVMRLEVGNLGLERTGTLKV</sequence>
<dbReference type="InterPro" id="IPR002938">
    <property type="entry name" value="FAD-bd"/>
</dbReference>
<dbReference type="PANTHER" id="PTHR43747:SF5">
    <property type="entry name" value="FAD-BINDING DOMAIN-CONTAINING PROTEIN"/>
    <property type="match status" value="1"/>
</dbReference>
<organism evidence="8 9">
    <name type="scientific">Hericium alpestre</name>
    <dbReference type="NCBI Taxonomy" id="135208"/>
    <lineage>
        <taxon>Eukaryota</taxon>
        <taxon>Fungi</taxon>
        <taxon>Dikarya</taxon>
        <taxon>Basidiomycota</taxon>
        <taxon>Agaricomycotina</taxon>
        <taxon>Agaricomycetes</taxon>
        <taxon>Russulales</taxon>
        <taxon>Hericiaceae</taxon>
        <taxon>Hericium</taxon>
    </lineage>
</organism>
<evidence type="ECO:0000256" key="2">
    <source>
        <dbReference type="ARBA" id="ARBA00022630"/>
    </source>
</evidence>
<feature type="region of interest" description="Disordered" evidence="6">
    <location>
        <begin position="491"/>
        <end position="512"/>
    </location>
</feature>